<keyword evidence="3" id="KW-1185">Reference proteome</keyword>
<gene>
    <name evidence="2" type="ORF">DQG23_19245</name>
</gene>
<dbReference type="Pfam" id="PF12697">
    <property type="entry name" value="Abhydrolase_6"/>
    <property type="match status" value="1"/>
</dbReference>
<dbReference type="Gene3D" id="3.40.50.1820">
    <property type="entry name" value="alpha/beta hydrolase"/>
    <property type="match status" value="1"/>
</dbReference>
<dbReference type="PANTHER" id="PTHR43798:SF27">
    <property type="entry name" value="HYDROLASE ALPHA_BETA HYDROLASE FOLD FAMILY"/>
    <property type="match status" value="1"/>
</dbReference>
<dbReference type="InterPro" id="IPR000073">
    <property type="entry name" value="AB_hydrolase_1"/>
</dbReference>
<reference evidence="2 3" key="1">
    <citation type="journal article" date="2009" name="Int. J. Syst. Evol. Microbiol.">
        <title>Paenibacillus contaminans sp. nov., isolated from a contaminated laboratory plate.</title>
        <authorList>
            <person name="Chou J.H."/>
            <person name="Lee J.H."/>
            <person name="Lin M.C."/>
            <person name="Chang P.S."/>
            <person name="Arun A.B."/>
            <person name="Young C.C."/>
            <person name="Chen W.M."/>
        </authorList>
    </citation>
    <scope>NUCLEOTIDE SEQUENCE [LARGE SCALE GENOMIC DNA]</scope>
    <source>
        <strain evidence="2 3">CKOBP-6</strain>
    </source>
</reference>
<dbReference type="SUPFAM" id="SSF53474">
    <property type="entry name" value="alpha/beta-Hydrolases"/>
    <property type="match status" value="1"/>
</dbReference>
<dbReference type="Proteomes" id="UP000250369">
    <property type="component" value="Unassembled WGS sequence"/>
</dbReference>
<evidence type="ECO:0000313" key="3">
    <source>
        <dbReference type="Proteomes" id="UP000250369"/>
    </source>
</evidence>
<dbReference type="InterPro" id="IPR050266">
    <property type="entry name" value="AB_hydrolase_sf"/>
</dbReference>
<accession>A0A329MIR3</accession>
<protein>
    <submittedName>
        <fullName evidence="2">Alpha/beta hydrolase</fullName>
    </submittedName>
</protein>
<sequence>MPYIKVNDLEMFYEKMGFGEPVIFLHSGYSRGILAFASQLLDFQKRYTCYLPDFRGHGRTRCESLEWSMPRLADDVIDYMDALNIPKAHLIGYSLGASVGLYCAVNQPERVVTLTTIGTSGFADPSGADQFEPEWLLEHGPQETIDFAKERHEEAHRGNWQEFMRQSAKDWRLYPQLTREQIGGIGAPSLFISGEHDPFVGEERLKLLSSLVKNARFLVVPGGSHRPHMQRESPSLVNDAILDFLASHAG</sequence>
<proteinExistence type="predicted"/>
<dbReference type="InterPro" id="IPR029058">
    <property type="entry name" value="AB_hydrolase_fold"/>
</dbReference>
<dbReference type="GO" id="GO:0016020">
    <property type="term" value="C:membrane"/>
    <property type="evidence" value="ECO:0007669"/>
    <property type="project" value="TreeGrafter"/>
</dbReference>
<organism evidence="2 3">
    <name type="scientific">Paenibacillus contaminans</name>
    <dbReference type="NCBI Taxonomy" id="450362"/>
    <lineage>
        <taxon>Bacteria</taxon>
        <taxon>Bacillati</taxon>
        <taxon>Bacillota</taxon>
        <taxon>Bacilli</taxon>
        <taxon>Bacillales</taxon>
        <taxon>Paenibacillaceae</taxon>
        <taxon>Paenibacillus</taxon>
    </lineage>
</organism>
<dbReference type="GO" id="GO:0016787">
    <property type="term" value="F:hydrolase activity"/>
    <property type="evidence" value="ECO:0007669"/>
    <property type="project" value="UniProtKB-KW"/>
</dbReference>
<keyword evidence="2" id="KW-0378">Hydrolase</keyword>
<evidence type="ECO:0000313" key="2">
    <source>
        <dbReference type="EMBL" id="RAV19600.1"/>
    </source>
</evidence>
<dbReference type="OrthoDB" id="9805423at2"/>
<name>A0A329MIR3_9BACL</name>
<evidence type="ECO:0000259" key="1">
    <source>
        <dbReference type="Pfam" id="PF12697"/>
    </source>
</evidence>
<dbReference type="PANTHER" id="PTHR43798">
    <property type="entry name" value="MONOACYLGLYCEROL LIPASE"/>
    <property type="match status" value="1"/>
</dbReference>
<feature type="domain" description="AB hydrolase-1" evidence="1">
    <location>
        <begin position="22"/>
        <end position="238"/>
    </location>
</feature>
<dbReference type="EMBL" id="QMFB01000011">
    <property type="protein sequence ID" value="RAV19600.1"/>
    <property type="molecule type" value="Genomic_DNA"/>
</dbReference>
<dbReference type="AlphaFoldDB" id="A0A329MIR3"/>
<comment type="caution">
    <text evidence="2">The sequence shown here is derived from an EMBL/GenBank/DDBJ whole genome shotgun (WGS) entry which is preliminary data.</text>
</comment>
<dbReference type="RefSeq" id="WP_113032505.1">
    <property type="nucleotide sequence ID" value="NZ_QMFB01000011.1"/>
</dbReference>